<feature type="compositionally biased region" description="Basic residues" evidence="1">
    <location>
        <begin position="25"/>
        <end position="34"/>
    </location>
</feature>
<dbReference type="PANTHER" id="PTHR46601">
    <property type="entry name" value="ULP_PROTEASE DOMAIN-CONTAINING PROTEIN"/>
    <property type="match status" value="1"/>
</dbReference>
<dbReference type="AlphaFoldDB" id="A0A1I8GA31"/>
<feature type="compositionally biased region" description="Basic and acidic residues" evidence="1">
    <location>
        <begin position="43"/>
        <end position="64"/>
    </location>
</feature>
<name>A0A1I8GA31_9PLAT</name>
<dbReference type="PANTHER" id="PTHR46601:SF2">
    <property type="entry name" value="UBIQUITIN-LIKE PROTEASE FAMILY PROFILE DOMAIN-CONTAINING PROTEIN"/>
    <property type="match status" value="1"/>
</dbReference>
<accession>A0A1I8GA31</accession>
<dbReference type="Proteomes" id="UP000095280">
    <property type="component" value="Unplaced"/>
</dbReference>
<reference evidence="3" key="1">
    <citation type="submission" date="2016-11" db="UniProtKB">
        <authorList>
            <consortium name="WormBaseParasite"/>
        </authorList>
    </citation>
    <scope>IDENTIFICATION</scope>
</reference>
<proteinExistence type="predicted"/>
<evidence type="ECO:0000313" key="3">
    <source>
        <dbReference type="WBParaSite" id="maker-uti_cns_0001247-snap-gene-0.5-mRNA-1"/>
    </source>
</evidence>
<dbReference type="WBParaSite" id="maker-uti_cns_0001247-snap-gene-0.5-mRNA-1">
    <property type="protein sequence ID" value="maker-uti_cns_0001247-snap-gene-0.5-mRNA-1"/>
    <property type="gene ID" value="maker-uti_cns_0001247-snap-gene-0.5"/>
</dbReference>
<protein>
    <submittedName>
        <fullName evidence="3">ATP-dependent DNA helicase</fullName>
    </submittedName>
</protein>
<feature type="region of interest" description="Disordered" evidence="1">
    <location>
        <begin position="1"/>
        <end position="78"/>
    </location>
</feature>
<keyword evidence="2" id="KW-1185">Reference proteome</keyword>
<evidence type="ECO:0000313" key="2">
    <source>
        <dbReference type="Proteomes" id="UP000095280"/>
    </source>
</evidence>
<organism evidence="2 3">
    <name type="scientific">Macrostomum lignano</name>
    <dbReference type="NCBI Taxonomy" id="282301"/>
    <lineage>
        <taxon>Eukaryota</taxon>
        <taxon>Metazoa</taxon>
        <taxon>Spiralia</taxon>
        <taxon>Lophotrochozoa</taxon>
        <taxon>Platyhelminthes</taxon>
        <taxon>Rhabditophora</taxon>
        <taxon>Macrostomorpha</taxon>
        <taxon>Macrostomida</taxon>
        <taxon>Macrostomidae</taxon>
        <taxon>Macrostomum</taxon>
    </lineage>
</organism>
<evidence type="ECO:0000256" key="1">
    <source>
        <dbReference type="SAM" id="MobiDB-lite"/>
    </source>
</evidence>
<sequence length="769" mass="86997">MTAKHKNSHHLFQAMPFKPTERQKRREKRKKYIKKNFGSHSSYLEHMRRQQQKYRDKGNRKDKAGSSTSAEIPQRSLARSAAAFKRENAKLKARVHLLETAAKQRKTSKTCLRVKLHRANKELAAKSCRLQTFTNIASHVKRALQSVRRFNNTRRVIKAACLNAHEAGRKAVMAFFGASAKILKQPRAPKINLLVSVVQEYFCQDENSRATSSRKDCISKRFGEEKETKQKRYLLSSVSLLHAKFLWEYPGVKISRATFNRWKPWYVKRARLCDRDMCMCIKCTNTESLIKGMHIAGLLHSHHITKVLNEMVCDMEYADCLLRKCDECRRKSFVVTETAEAEPQVVYRVWKPRTDGRSGLDVVKETASCKTAISMLMVQLVDFAGHFMRMRNQYRAIRQVKDTLQPGQLLLHIDFSENYTAKYHKEVQAAHFGDKDQVVLHQGVAYMAGHQPCSFATVSGERSKTAEAIAAHLQPVLRHFKEKHDVDKDAFSQLDQIVIVSDSPSSQYRNRKMVFLFDRLMKIMRVSSWRWIYTEAGHGKGAADGVGAAIKRRCDEVVASRQDVVTPQDVMEAVRSGSPLHILTWLVQPEDMNYFTSIITFVGEDLCGMPGSKSMHDVSRTDGGPITYRQLSCMCPGTAVACPCHEMKLLILQRVDSDVGVEVDVDAEVDEDAEVDAEVDEDAEVDVDVQVLGASSTSKVNHSYLNPNAERGLHRLRQRQGSMASLESASPAALRWAVQQAPLLQQDGLRQRAVVLAVGSAASSRSSMR</sequence>